<dbReference type="EMBL" id="RHPO01000012">
    <property type="protein sequence ID" value="RRT91886.1"/>
    <property type="molecule type" value="Genomic_DNA"/>
</dbReference>
<dbReference type="AlphaFoldDB" id="A0A3R8TWX5"/>
<sequence>MKKNKRMIIYAKDIQNATGRSYRQSLRLLQKAKHKVGKSKDDMLSLREFCDVYNINPLDFQESI</sequence>
<organism evidence="1 2">
    <name type="scientific">Empedobacter falsenii</name>
    <dbReference type="NCBI Taxonomy" id="343874"/>
    <lineage>
        <taxon>Bacteria</taxon>
        <taxon>Pseudomonadati</taxon>
        <taxon>Bacteroidota</taxon>
        <taxon>Flavobacteriia</taxon>
        <taxon>Flavobacteriales</taxon>
        <taxon>Weeksellaceae</taxon>
        <taxon>Empedobacter</taxon>
    </lineage>
</organism>
<evidence type="ECO:0000313" key="2">
    <source>
        <dbReference type="Proteomes" id="UP000267844"/>
    </source>
</evidence>
<comment type="caution">
    <text evidence="1">The sequence shown here is derived from an EMBL/GenBank/DDBJ whole genome shotgun (WGS) entry which is preliminary data.</text>
</comment>
<protein>
    <submittedName>
        <fullName evidence="1">Uncharacterized protein</fullName>
    </submittedName>
</protein>
<reference evidence="1 2" key="1">
    <citation type="submission" date="2018-10" db="EMBL/GenBank/DDBJ databases">
        <title>Transmission dynamics of multidrug resistant bacteria on intensive care unit surfaces.</title>
        <authorList>
            <person name="D'Souza A.W."/>
            <person name="Potter R.F."/>
            <person name="Wallace M."/>
            <person name="Shupe A."/>
            <person name="Patel S."/>
            <person name="Sun S."/>
            <person name="Gul D."/>
            <person name="Kwon J.H."/>
            <person name="Andleeb S."/>
            <person name="Burnham C.-A.D."/>
            <person name="Dantas G."/>
        </authorList>
    </citation>
    <scope>NUCLEOTIDE SEQUENCE [LARGE SCALE GENOMIC DNA]</scope>
    <source>
        <strain evidence="1 2">WF_348</strain>
    </source>
</reference>
<proteinExistence type="predicted"/>
<evidence type="ECO:0000313" key="1">
    <source>
        <dbReference type="EMBL" id="RRT91886.1"/>
    </source>
</evidence>
<gene>
    <name evidence="1" type="ORF">EGI89_07745</name>
</gene>
<dbReference type="Proteomes" id="UP000267844">
    <property type="component" value="Unassembled WGS sequence"/>
</dbReference>
<name>A0A3R8TWX5_9FLAO</name>
<accession>A0A3R8TWX5</accession>